<dbReference type="AlphaFoldDB" id="A0A918LLU4"/>
<gene>
    <name evidence="2" type="ORF">GCM10014713_02650</name>
</gene>
<name>A0A918LLU4_9ACTN</name>
<comment type="caution">
    <text evidence="2">The sequence shown here is derived from an EMBL/GenBank/DDBJ whole genome shotgun (WGS) entry which is preliminary data.</text>
</comment>
<reference evidence="2" key="1">
    <citation type="journal article" date="2014" name="Int. J. Syst. Evol. Microbiol.">
        <title>Complete genome sequence of Corynebacterium casei LMG S-19264T (=DSM 44701T), isolated from a smear-ripened cheese.</title>
        <authorList>
            <consortium name="US DOE Joint Genome Institute (JGI-PGF)"/>
            <person name="Walter F."/>
            <person name="Albersmeier A."/>
            <person name="Kalinowski J."/>
            <person name="Ruckert C."/>
        </authorList>
    </citation>
    <scope>NUCLEOTIDE SEQUENCE</scope>
    <source>
        <strain evidence="2">JCM 3172</strain>
    </source>
</reference>
<sequence>MIDKGPGADHAAAEVGQQTAYLGRLAELDVAGAEELTHRLGRDETAAAADGERGLAIKIAHGTQPIPERDSGVPVPTRKL</sequence>
<accession>A0A918LLU4</accession>
<reference evidence="2" key="2">
    <citation type="submission" date="2020-09" db="EMBL/GenBank/DDBJ databases">
        <authorList>
            <person name="Sun Q."/>
            <person name="Ohkuma M."/>
        </authorList>
    </citation>
    <scope>NUCLEOTIDE SEQUENCE</scope>
    <source>
        <strain evidence="2">JCM 3172</strain>
    </source>
</reference>
<dbReference type="Proteomes" id="UP000619486">
    <property type="component" value="Unassembled WGS sequence"/>
</dbReference>
<proteinExistence type="predicted"/>
<organism evidence="2 3">
    <name type="scientific">Streptomyces purpureus</name>
    <dbReference type="NCBI Taxonomy" id="1951"/>
    <lineage>
        <taxon>Bacteria</taxon>
        <taxon>Bacillati</taxon>
        <taxon>Actinomycetota</taxon>
        <taxon>Actinomycetes</taxon>
        <taxon>Kitasatosporales</taxon>
        <taxon>Streptomycetaceae</taxon>
        <taxon>Streptomyces</taxon>
    </lineage>
</organism>
<protein>
    <submittedName>
        <fullName evidence="2">Uncharacterized protein</fullName>
    </submittedName>
</protein>
<evidence type="ECO:0000313" key="3">
    <source>
        <dbReference type="Proteomes" id="UP000619486"/>
    </source>
</evidence>
<evidence type="ECO:0000313" key="2">
    <source>
        <dbReference type="EMBL" id="GGT13565.1"/>
    </source>
</evidence>
<feature type="region of interest" description="Disordered" evidence="1">
    <location>
        <begin position="58"/>
        <end position="80"/>
    </location>
</feature>
<dbReference type="EMBL" id="BMQQ01000001">
    <property type="protein sequence ID" value="GGT13565.1"/>
    <property type="molecule type" value="Genomic_DNA"/>
</dbReference>
<keyword evidence="3" id="KW-1185">Reference proteome</keyword>
<evidence type="ECO:0000256" key="1">
    <source>
        <dbReference type="SAM" id="MobiDB-lite"/>
    </source>
</evidence>